<protein>
    <recommendedName>
        <fullName evidence="1">Protein kinase domain-containing protein</fullName>
    </recommendedName>
</protein>
<feature type="domain" description="Protein kinase" evidence="1">
    <location>
        <begin position="1"/>
        <end position="79"/>
    </location>
</feature>
<dbReference type="InterPro" id="IPR000719">
    <property type="entry name" value="Prot_kinase_dom"/>
</dbReference>
<sequence length="186" mass="21619">MVDMWSAGCILYSMLSGQLPFNADYLNDLVENIKIAKYDFPEEIFSEVSADAKDLIKLLLKKDPQERPHPDYALNHPWFKGNVVRKTLRHLTINKNISHLSSRNSNKQRQRTFLLKKDCYTGSSDGEDGNGYYDVKIKSTIRKSLFCSIKPMQEEQSNINQLKVPNALLRKAYTTQIEDFKYYDQQ</sequence>
<dbReference type="GO" id="GO:0005524">
    <property type="term" value="F:ATP binding"/>
    <property type="evidence" value="ECO:0007669"/>
    <property type="project" value="InterPro"/>
</dbReference>
<dbReference type="EMBL" id="CAJJDN010000090">
    <property type="protein sequence ID" value="CAD8108081.1"/>
    <property type="molecule type" value="Genomic_DNA"/>
</dbReference>
<dbReference type="AlphaFoldDB" id="A0A8S1PYA0"/>
<dbReference type="OrthoDB" id="10256089at2759"/>
<evidence type="ECO:0000313" key="2">
    <source>
        <dbReference type="EMBL" id="CAD8108081.1"/>
    </source>
</evidence>
<evidence type="ECO:0000259" key="1">
    <source>
        <dbReference type="PROSITE" id="PS50011"/>
    </source>
</evidence>
<comment type="caution">
    <text evidence="2">The sequence shown here is derived from an EMBL/GenBank/DDBJ whole genome shotgun (WGS) entry which is preliminary data.</text>
</comment>
<reference evidence="2" key="1">
    <citation type="submission" date="2021-01" db="EMBL/GenBank/DDBJ databases">
        <authorList>
            <consortium name="Genoscope - CEA"/>
            <person name="William W."/>
        </authorList>
    </citation>
    <scope>NUCLEOTIDE SEQUENCE</scope>
</reference>
<name>A0A8S1PYA0_9CILI</name>
<dbReference type="GO" id="GO:0004672">
    <property type="term" value="F:protein kinase activity"/>
    <property type="evidence" value="ECO:0007669"/>
    <property type="project" value="InterPro"/>
</dbReference>
<dbReference type="GO" id="GO:0005634">
    <property type="term" value="C:nucleus"/>
    <property type="evidence" value="ECO:0007669"/>
    <property type="project" value="TreeGrafter"/>
</dbReference>
<gene>
    <name evidence="2" type="ORF">PSON_ATCC_30995.1.T0900118</name>
</gene>
<dbReference type="Proteomes" id="UP000692954">
    <property type="component" value="Unassembled WGS sequence"/>
</dbReference>
<accession>A0A8S1PYA0</accession>
<keyword evidence="3" id="KW-1185">Reference proteome</keyword>
<proteinExistence type="predicted"/>
<dbReference type="Pfam" id="PF00069">
    <property type="entry name" value="Pkinase"/>
    <property type="match status" value="1"/>
</dbReference>
<dbReference type="PANTHER" id="PTHR24345">
    <property type="entry name" value="SERINE/THREONINE-PROTEIN KINASE PLK"/>
    <property type="match status" value="1"/>
</dbReference>
<dbReference type="PROSITE" id="PS50011">
    <property type="entry name" value="PROTEIN_KINASE_DOM"/>
    <property type="match status" value="1"/>
</dbReference>
<evidence type="ECO:0000313" key="3">
    <source>
        <dbReference type="Proteomes" id="UP000692954"/>
    </source>
</evidence>
<organism evidence="2 3">
    <name type="scientific">Paramecium sonneborni</name>
    <dbReference type="NCBI Taxonomy" id="65129"/>
    <lineage>
        <taxon>Eukaryota</taxon>
        <taxon>Sar</taxon>
        <taxon>Alveolata</taxon>
        <taxon>Ciliophora</taxon>
        <taxon>Intramacronucleata</taxon>
        <taxon>Oligohymenophorea</taxon>
        <taxon>Peniculida</taxon>
        <taxon>Parameciidae</taxon>
        <taxon>Paramecium</taxon>
    </lineage>
</organism>